<dbReference type="AlphaFoldDB" id="A0A0J1IQI3"/>
<name>A0A0J1IQI3_9FIRM</name>
<gene>
    <name evidence="1" type="ORF">DEAC_c08750</name>
</gene>
<keyword evidence="2" id="KW-1185">Reference proteome</keyword>
<comment type="caution">
    <text evidence="1">The sequence shown here is derived from an EMBL/GenBank/DDBJ whole genome shotgun (WGS) entry which is preliminary data.</text>
</comment>
<proteinExistence type="predicted"/>
<dbReference type="EMBL" id="LDZY01000003">
    <property type="protein sequence ID" value="KLU66941.1"/>
    <property type="molecule type" value="Genomic_DNA"/>
</dbReference>
<protein>
    <submittedName>
        <fullName evidence="1">Uncharacterized protein</fullName>
    </submittedName>
</protein>
<evidence type="ECO:0000313" key="2">
    <source>
        <dbReference type="Proteomes" id="UP000036356"/>
    </source>
</evidence>
<dbReference type="Proteomes" id="UP000036356">
    <property type="component" value="Unassembled WGS sequence"/>
</dbReference>
<dbReference type="STRING" id="476652.DEAC_c08750"/>
<dbReference type="RefSeq" id="WP_053006275.1">
    <property type="nucleotide sequence ID" value="NZ_LDZY01000003.1"/>
</dbReference>
<organism evidence="1 2">
    <name type="scientific">Desulfosporosinus acididurans</name>
    <dbReference type="NCBI Taxonomy" id="476652"/>
    <lineage>
        <taxon>Bacteria</taxon>
        <taxon>Bacillati</taxon>
        <taxon>Bacillota</taxon>
        <taxon>Clostridia</taxon>
        <taxon>Eubacteriales</taxon>
        <taxon>Desulfitobacteriaceae</taxon>
        <taxon>Desulfosporosinus</taxon>
    </lineage>
</organism>
<dbReference type="PATRIC" id="fig|476652.3.peg.898"/>
<reference evidence="1 2" key="1">
    <citation type="submission" date="2015-06" db="EMBL/GenBank/DDBJ databases">
        <title>Draft genome of the moderately acidophilic sulfate reducer Candidatus Desulfosporosinus acididurans strain M1.</title>
        <authorList>
            <person name="Poehlein A."/>
            <person name="Petzsch P."/>
            <person name="Johnson B.D."/>
            <person name="Schloemann M."/>
            <person name="Daniel R."/>
            <person name="Muehling M."/>
        </authorList>
    </citation>
    <scope>NUCLEOTIDE SEQUENCE [LARGE SCALE GENOMIC DNA]</scope>
    <source>
        <strain evidence="1 2">M1</strain>
    </source>
</reference>
<accession>A0A0J1IQI3</accession>
<evidence type="ECO:0000313" key="1">
    <source>
        <dbReference type="EMBL" id="KLU66941.1"/>
    </source>
</evidence>
<sequence>MDYITRKFQAQNIMLNDRVISEILTLSKGHPQDTMLLCSEIYYSLLEAGVKTLSLDFVRLGFEGALLSLSPVSDELLDELGSLGNSRRVLISLAKGLLIYSGMSGNPNDIKRAVDLLIDKVIIEKTGRGAYRFVEPMLKITLIDESRAISLQLKTACQQ</sequence>